<name>A0ABW9RQX7_9BACT</name>
<evidence type="ECO:0000313" key="1">
    <source>
        <dbReference type="EMBL" id="MTI25445.1"/>
    </source>
</evidence>
<protein>
    <recommendedName>
        <fullName evidence="3">Pyruvate ferredoxin oxidoreductase</fullName>
    </recommendedName>
</protein>
<dbReference type="EMBL" id="SMLW01000514">
    <property type="protein sequence ID" value="MTI25445.1"/>
    <property type="molecule type" value="Genomic_DNA"/>
</dbReference>
<organism evidence="1 2">
    <name type="scientific">Fulvivirga kasyanovii</name>
    <dbReference type="NCBI Taxonomy" id="396812"/>
    <lineage>
        <taxon>Bacteria</taxon>
        <taxon>Pseudomonadati</taxon>
        <taxon>Bacteroidota</taxon>
        <taxon>Cytophagia</taxon>
        <taxon>Cytophagales</taxon>
        <taxon>Fulvivirgaceae</taxon>
        <taxon>Fulvivirga</taxon>
    </lineage>
</organism>
<dbReference type="RefSeq" id="WP_155171554.1">
    <property type="nucleotide sequence ID" value="NZ_BAAAFL010000016.1"/>
</dbReference>
<accession>A0ABW9RQX7</accession>
<sequence length="174" mass="20076">MDLDRIEQLLAKYWDCETTLEEEKELGQFFNSESVPAKWQSIAPLFRYYEDERKNGSLDGLFDEQVLAQIEAKQEEPAGGKGKIIRLFYDMAKVAAVALILVTAGYFVREEYLNKKDKVDPYIADTFEDPKEAFEETKKALMLISKNFNKGRKEVEKVGVFNEAQEKIKETEAL</sequence>
<evidence type="ECO:0000313" key="2">
    <source>
        <dbReference type="Proteomes" id="UP000798808"/>
    </source>
</evidence>
<dbReference type="Proteomes" id="UP000798808">
    <property type="component" value="Unassembled WGS sequence"/>
</dbReference>
<gene>
    <name evidence="1" type="ORF">E1163_10865</name>
</gene>
<evidence type="ECO:0008006" key="3">
    <source>
        <dbReference type="Google" id="ProtNLM"/>
    </source>
</evidence>
<proteinExistence type="predicted"/>
<reference evidence="1 2" key="1">
    <citation type="submission" date="2019-02" db="EMBL/GenBank/DDBJ databases">
        <authorList>
            <person name="Goldberg S.R."/>
            <person name="Haltli B.A."/>
            <person name="Correa H."/>
            <person name="Russell K.G."/>
        </authorList>
    </citation>
    <scope>NUCLEOTIDE SEQUENCE [LARGE SCALE GENOMIC DNA]</scope>
    <source>
        <strain evidence="1 2">JCM 16186</strain>
    </source>
</reference>
<comment type="caution">
    <text evidence="1">The sequence shown here is derived from an EMBL/GenBank/DDBJ whole genome shotgun (WGS) entry which is preliminary data.</text>
</comment>
<keyword evidence="2" id="KW-1185">Reference proteome</keyword>